<evidence type="ECO:0000313" key="2">
    <source>
        <dbReference type="Proteomes" id="UP001574169"/>
    </source>
</evidence>
<dbReference type="RefSeq" id="WP_373405985.1">
    <property type="nucleotide sequence ID" value="NZ_JBCFQL010000005.1"/>
</dbReference>
<dbReference type="Proteomes" id="UP001574169">
    <property type="component" value="Unassembled WGS sequence"/>
</dbReference>
<dbReference type="GO" id="GO:0051301">
    <property type="term" value="P:cell division"/>
    <property type="evidence" value="ECO:0007669"/>
    <property type="project" value="UniProtKB-KW"/>
</dbReference>
<name>A0ABV4TAC8_9FLAO</name>
<accession>A0ABV4TAC8</accession>
<evidence type="ECO:0000313" key="1">
    <source>
        <dbReference type="EMBL" id="MFA9190988.1"/>
    </source>
</evidence>
<reference evidence="1 2" key="1">
    <citation type="submission" date="2024-04" db="EMBL/GenBank/DDBJ databases">
        <title>New Clade of Flavobacterium.</title>
        <authorList>
            <person name="Matos L."/>
            <person name="Proenca D.N."/>
            <person name="Fransisco R.M."/>
            <person name="Chung A.P."/>
            <person name="Maccario L."/>
            <person name="Sorensen S.J."/>
            <person name="Morais P.V."/>
        </authorList>
    </citation>
    <scope>NUCLEOTIDE SEQUENCE [LARGE SCALE GENOMIC DNA]</scope>
    <source>
        <strain evidence="1 2">FZUC8N2.13</strain>
    </source>
</reference>
<proteinExistence type="predicted"/>
<gene>
    <name evidence="1" type="ORF">AAGV28_06350</name>
</gene>
<keyword evidence="1" id="KW-0132">Cell division</keyword>
<protein>
    <submittedName>
        <fullName evidence="1">Cell division protein FtsQ</fullName>
    </submittedName>
</protein>
<sequence length="241" mass="28011">MKKIFNWTNIRLILMLGLMVFLFSFTSKRNEKRKISKIDVVFVGENNLFIKSETVNKLLIENKSNPLGIEKDKLDLNKLERKLNSNAMIDKSDVFVSIDGVLKAVVKQKTPVARVVDDFDSFYIDYKGGKMPLSDNFTARVPLVSGNVNTQNAEKLAQLFRVIHEDDFLKKNIIAIQVMPNASLKMFNRNYHYQIEFGSMMDFETKFKNYKAFFQKAVLDSTLYKYKKIDLRFTKQVVCTK</sequence>
<keyword evidence="2" id="KW-1185">Reference proteome</keyword>
<dbReference type="EMBL" id="JBCFQL010000005">
    <property type="protein sequence ID" value="MFA9190988.1"/>
    <property type="molecule type" value="Genomic_DNA"/>
</dbReference>
<keyword evidence="1" id="KW-0131">Cell cycle</keyword>
<organism evidence="1 2">
    <name type="scientific">Flavobacterium zubiriense</name>
    <dbReference type="NCBI Taxonomy" id="3138075"/>
    <lineage>
        <taxon>Bacteria</taxon>
        <taxon>Pseudomonadati</taxon>
        <taxon>Bacteroidota</taxon>
        <taxon>Flavobacteriia</taxon>
        <taxon>Flavobacteriales</taxon>
        <taxon>Flavobacteriaceae</taxon>
        <taxon>Flavobacterium</taxon>
    </lineage>
</organism>
<comment type="caution">
    <text evidence="1">The sequence shown here is derived from an EMBL/GenBank/DDBJ whole genome shotgun (WGS) entry which is preliminary data.</text>
</comment>